<proteinExistence type="inferred from homology"/>
<evidence type="ECO:0000259" key="6">
    <source>
        <dbReference type="Pfam" id="PF01593"/>
    </source>
</evidence>
<dbReference type="Gene3D" id="3.50.50.60">
    <property type="entry name" value="FAD/NAD(P)-binding domain"/>
    <property type="match status" value="2"/>
</dbReference>
<dbReference type="NCBIfam" id="TIGR02734">
    <property type="entry name" value="crtI_fam"/>
    <property type="match status" value="1"/>
</dbReference>
<gene>
    <name evidence="7" type="primary">crtI</name>
    <name evidence="7" type="ORF">E4M00_04865</name>
</gene>
<reference evidence="7 8" key="1">
    <citation type="journal article" date="2018" name="J. Microbiol.">
        <title>Leifsonia flava sp. nov., a novel actinobacterium isolated from the rhizosphere of Aquilegia viridiflora.</title>
        <authorList>
            <person name="Cai Y."/>
            <person name="Tao W.Z."/>
            <person name="Ma Y.J."/>
            <person name="Cheng J."/>
            <person name="Zhang M.Y."/>
            <person name="Zhang Y.X."/>
        </authorList>
    </citation>
    <scope>NUCLEOTIDE SEQUENCE [LARGE SCALE GENOMIC DNA]</scope>
    <source>
        <strain evidence="7 8">SYP-B2174</strain>
    </source>
</reference>
<dbReference type="PANTHER" id="PTHR43734">
    <property type="entry name" value="PHYTOENE DESATURASE"/>
    <property type="match status" value="1"/>
</dbReference>
<keyword evidence="8" id="KW-1185">Reference proteome</keyword>
<evidence type="ECO:0000256" key="2">
    <source>
        <dbReference type="ARBA" id="ARBA00022746"/>
    </source>
</evidence>
<dbReference type="EMBL" id="SPQZ01000002">
    <property type="protein sequence ID" value="TFV98846.1"/>
    <property type="molecule type" value="Genomic_DNA"/>
</dbReference>
<dbReference type="Proteomes" id="UP000298127">
    <property type="component" value="Unassembled WGS sequence"/>
</dbReference>
<dbReference type="InterPro" id="IPR014105">
    <property type="entry name" value="Carotenoid/retinoid_OxRdtase"/>
</dbReference>
<feature type="compositionally biased region" description="Pro residues" evidence="5">
    <location>
        <begin position="516"/>
        <end position="529"/>
    </location>
</feature>
<comment type="pathway">
    <text evidence="1 4">Carotenoid biosynthesis.</text>
</comment>
<keyword evidence="2 4" id="KW-0125">Carotenoid biosynthesis</keyword>
<dbReference type="InterPro" id="IPR036188">
    <property type="entry name" value="FAD/NAD-bd_sf"/>
</dbReference>
<evidence type="ECO:0000256" key="4">
    <source>
        <dbReference type="RuleBase" id="RU362075"/>
    </source>
</evidence>
<name>A0A4Y9R5N0_9MICO</name>
<organism evidence="7 8">
    <name type="scientific">Orlajensenia leifsoniae</name>
    <dbReference type="NCBI Taxonomy" id="2561933"/>
    <lineage>
        <taxon>Bacteria</taxon>
        <taxon>Bacillati</taxon>
        <taxon>Actinomycetota</taxon>
        <taxon>Actinomycetes</taxon>
        <taxon>Micrococcales</taxon>
        <taxon>Microbacteriaceae</taxon>
        <taxon>Orlajensenia</taxon>
    </lineage>
</organism>
<feature type="domain" description="Amine oxidase" evidence="6">
    <location>
        <begin position="11"/>
        <end position="500"/>
    </location>
</feature>
<accession>A0A4Y9R5N0</accession>
<comment type="caution">
    <text evidence="7">The sequence shown here is derived from an EMBL/GenBank/DDBJ whole genome shotgun (WGS) entry which is preliminary data.</text>
</comment>
<evidence type="ECO:0000256" key="5">
    <source>
        <dbReference type="SAM" id="MobiDB-lite"/>
    </source>
</evidence>
<dbReference type="InterPro" id="IPR002937">
    <property type="entry name" value="Amino_oxidase"/>
</dbReference>
<feature type="region of interest" description="Disordered" evidence="5">
    <location>
        <begin position="508"/>
        <end position="529"/>
    </location>
</feature>
<protein>
    <submittedName>
        <fullName evidence="7">Phytoene desaturase</fullName>
    </submittedName>
</protein>
<evidence type="ECO:0000313" key="7">
    <source>
        <dbReference type="EMBL" id="TFV98846.1"/>
    </source>
</evidence>
<dbReference type="PANTHER" id="PTHR43734:SF1">
    <property type="entry name" value="PHYTOENE DESATURASE"/>
    <property type="match status" value="1"/>
</dbReference>
<evidence type="ECO:0000256" key="3">
    <source>
        <dbReference type="ARBA" id="ARBA00023002"/>
    </source>
</evidence>
<dbReference type="GO" id="GO:0016117">
    <property type="term" value="P:carotenoid biosynthetic process"/>
    <property type="evidence" value="ECO:0007669"/>
    <property type="project" value="UniProtKB-KW"/>
</dbReference>
<evidence type="ECO:0000313" key="8">
    <source>
        <dbReference type="Proteomes" id="UP000298127"/>
    </source>
</evidence>
<evidence type="ECO:0000256" key="1">
    <source>
        <dbReference type="ARBA" id="ARBA00004829"/>
    </source>
</evidence>
<dbReference type="GO" id="GO:0016491">
    <property type="term" value="F:oxidoreductase activity"/>
    <property type="evidence" value="ECO:0007669"/>
    <property type="project" value="UniProtKB-KW"/>
</dbReference>
<dbReference type="RefSeq" id="WP_135119376.1">
    <property type="nucleotide sequence ID" value="NZ_SPQZ01000002.1"/>
</dbReference>
<sequence>MTHTIVIGGGIAGLATAALLARDGREVTLLEARSELGGRAGSWEKDGFTFDTGPSWYLMPEVFDHFFRLLGTSAAEQLDLTLLDPGYRVFFEGHAEPIDIRASREENIRTFERVEPGAGRALERYLESAKSTYDDAVERFLYTSFQSFRPFLDSAVLKRGGRLARLLLQPLDKFVAGYVKDTRLRQILGYPAVFLGSSPERTPAMYHLMSHMDLADGVLYPQGGFSHLIDVVARLAREQGVEIITRARVTSIDAVTSVGASVSGVTYTDAAGQSITLSADEVVSAADLHHTETELVDEAVRTYPERWWNRRMSGPGAVLVMLGVRGELPQLTHHTLFFTSDWRTNFDRIFGSKPRIPDPASFYTCMPSATDAGVAPAGDSNLFLLVPVPADVGIGRGGIDGDGDLQVEQVADAAIARLAEWAAIPDLAERIVVRRTVGPGDFAADLNSWMGGALGPAHTLRQSAFLRGRNSSRQLDGLYYAGGSTIPGIGLPMCLISAEIAFKRMNGDTTATPLSEPMPTPAPAPVESR</sequence>
<dbReference type="SUPFAM" id="SSF51905">
    <property type="entry name" value="FAD/NAD(P)-binding domain"/>
    <property type="match status" value="1"/>
</dbReference>
<comment type="similarity">
    <text evidence="4">Belongs to the carotenoid/retinoid oxidoreductase family.</text>
</comment>
<dbReference type="Pfam" id="PF01593">
    <property type="entry name" value="Amino_oxidase"/>
    <property type="match status" value="1"/>
</dbReference>
<keyword evidence="3 4" id="KW-0560">Oxidoreductase</keyword>
<dbReference type="AlphaFoldDB" id="A0A4Y9R5N0"/>